<protein>
    <submittedName>
        <fullName evidence="1">Uncharacterized protein</fullName>
    </submittedName>
</protein>
<gene>
    <name evidence="1" type="ORF">K4G66_17635</name>
</gene>
<sequence>METATSSTQELEQQIEALNAQLTGDMFKDMEIRDKIHNLKMKLSGTKPMDSQIDCVGCGS</sequence>
<organism evidence="1">
    <name type="scientific">Roseihalotalea indica</name>
    <dbReference type="NCBI Taxonomy" id="2867963"/>
    <lineage>
        <taxon>Bacteria</taxon>
        <taxon>Pseudomonadati</taxon>
        <taxon>Bacteroidota</taxon>
        <taxon>Cytophagia</taxon>
        <taxon>Cytophagales</taxon>
        <taxon>Catalimonadaceae</taxon>
        <taxon>Roseihalotalea</taxon>
    </lineage>
</organism>
<name>A0AA49GJ28_9BACT</name>
<evidence type="ECO:0000313" key="1">
    <source>
        <dbReference type="EMBL" id="WKN34203.1"/>
    </source>
</evidence>
<proteinExistence type="predicted"/>
<dbReference type="EMBL" id="CP120682">
    <property type="protein sequence ID" value="WKN34203.1"/>
    <property type="molecule type" value="Genomic_DNA"/>
</dbReference>
<reference evidence="1" key="1">
    <citation type="journal article" date="2023" name="Comput. Struct. Biotechnol. J.">
        <title>Discovery of a novel marine Bacteroidetes with a rich repertoire of carbohydrate-active enzymes.</title>
        <authorList>
            <person name="Chen B."/>
            <person name="Liu G."/>
            <person name="Chen Q."/>
            <person name="Wang H."/>
            <person name="Liu L."/>
            <person name="Tang K."/>
        </authorList>
    </citation>
    <scope>NUCLEOTIDE SEQUENCE</scope>
    <source>
        <strain evidence="1">TK19036</strain>
    </source>
</reference>
<reference evidence="1" key="2">
    <citation type="journal article" date="2024" name="Antonie Van Leeuwenhoek">
        <title>Roseihalotalea indica gen. nov., sp. nov., a halophilic Bacteroidetes from mesopelagic Southwest Indian Ocean with higher carbohydrate metabolic potential.</title>
        <authorList>
            <person name="Chen B."/>
            <person name="Zhang M."/>
            <person name="Lin D."/>
            <person name="Ye J."/>
            <person name="Tang K."/>
        </authorList>
    </citation>
    <scope>NUCLEOTIDE SEQUENCE</scope>
    <source>
        <strain evidence="1">TK19036</strain>
    </source>
</reference>
<dbReference type="AlphaFoldDB" id="A0AA49GJ28"/>
<accession>A0AA49GJ28</accession>